<organism evidence="5 6">
    <name type="scientific">Aquipuribacter hungaricus</name>
    <dbReference type="NCBI Taxonomy" id="545624"/>
    <lineage>
        <taxon>Bacteria</taxon>
        <taxon>Bacillati</taxon>
        <taxon>Actinomycetota</taxon>
        <taxon>Actinomycetes</taxon>
        <taxon>Micrococcales</taxon>
        <taxon>Intrasporangiaceae</taxon>
        <taxon>Aquipuribacter</taxon>
    </lineage>
</organism>
<keyword evidence="2" id="KW-0436">Ligase</keyword>
<feature type="domain" description="AMP-dependent synthetase/ligase" evidence="3">
    <location>
        <begin position="16"/>
        <end position="381"/>
    </location>
</feature>
<evidence type="ECO:0000313" key="5">
    <source>
        <dbReference type="EMBL" id="MFC3688677.1"/>
    </source>
</evidence>
<evidence type="ECO:0000313" key="6">
    <source>
        <dbReference type="Proteomes" id="UP001595685"/>
    </source>
</evidence>
<dbReference type="InterPro" id="IPR025110">
    <property type="entry name" value="AMP-bd_C"/>
</dbReference>
<evidence type="ECO:0000256" key="1">
    <source>
        <dbReference type="ARBA" id="ARBA00006432"/>
    </source>
</evidence>
<dbReference type="EMBL" id="JBHRWW010000005">
    <property type="protein sequence ID" value="MFC3688677.1"/>
    <property type="molecule type" value="Genomic_DNA"/>
</dbReference>
<dbReference type="Gene3D" id="3.40.50.12780">
    <property type="entry name" value="N-terminal domain of ligase-like"/>
    <property type="match status" value="1"/>
</dbReference>
<dbReference type="CDD" id="cd04433">
    <property type="entry name" value="AFD_class_I"/>
    <property type="match status" value="1"/>
</dbReference>
<dbReference type="Proteomes" id="UP001595685">
    <property type="component" value="Unassembled WGS sequence"/>
</dbReference>
<dbReference type="PROSITE" id="PS00455">
    <property type="entry name" value="AMP_BINDING"/>
    <property type="match status" value="1"/>
</dbReference>
<evidence type="ECO:0000259" key="4">
    <source>
        <dbReference type="Pfam" id="PF13193"/>
    </source>
</evidence>
<dbReference type="InterPro" id="IPR042099">
    <property type="entry name" value="ANL_N_sf"/>
</dbReference>
<sequence length="525" mass="53466">MDVPDVPLRPFARLLADSAARHGGRPALVDPVLGAEVTHAGLRDLVEEAATRLLAQVAPGERVAVLARNGLEQAVAALACSRAGLVHVGLPAGDPPERLAAVLRSAAPRLLLVQPGLDGTAAATLGASSSGADPAVLPTGHVLLAEGRTRSGAGAPVRRARALPPLPEDAAAVHSLVATSGSTGAPKLVRLTGAMVDHAARAYGSLLGLGPDDRTPVHLPMWWVSGHVTQLASALASGGSVVTMPAWSPADLVAVVRRHGATWLDLVPTLWHGLLREDGFSAASLPSLRAAVFGGAPAAPEVLAEVRRRVPGVALLDAYAMSEVPSPLTCLTARDAAVHPTSVGRALPGVHVEVVDEQGRALPTGATGAVAVRSPALTPGYDGGARLAVDDRGRFRTGDVGVLDDEGFLVLTGRAADRMIRGGVTIHPAEVERALLASGLVAAAVVVPVPARLHGDDVGAVVVPTLGAPSTPRQGVAGPDVAALRAAVRARVGAHAVPVRVVVVDELPRTPNGKPDREAVRRLLA</sequence>
<dbReference type="InterPro" id="IPR045851">
    <property type="entry name" value="AMP-bd_C_sf"/>
</dbReference>
<evidence type="ECO:0000259" key="3">
    <source>
        <dbReference type="Pfam" id="PF00501"/>
    </source>
</evidence>
<dbReference type="PANTHER" id="PTHR43201:SF5">
    <property type="entry name" value="MEDIUM-CHAIN ACYL-COA LIGASE ACSF2, MITOCHONDRIAL"/>
    <property type="match status" value="1"/>
</dbReference>
<proteinExistence type="inferred from homology"/>
<reference evidence="6" key="1">
    <citation type="journal article" date="2019" name="Int. J. Syst. Evol. Microbiol.">
        <title>The Global Catalogue of Microorganisms (GCM) 10K type strain sequencing project: providing services to taxonomists for standard genome sequencing and annotation.</title>
        <authorList>
            <consortium name="The Broad Institute Genomics Platform"/>
            <consortium name="The Broad Institute Genome Sequencing Center for Infectious Disease"/>
            <person name="Wu L."/>
            <person name="Ma J."/>
        </authorList>
    </citation>
    <scope>NUCLEOTIDE SEQUENCE [LARGE SCALE GENOMIC DNA]</scope>
    <source>
        <strain evidence="6">NCAIM B.02333</strain>
    </source>
</reference>
<dbReference type="Pfam" id="PF13193">
    <property type="entry name" value="AMP-binding_C"/>
    <property type="match status" value="1"/>
</dbReference>
<dbReference type="InterPro" id="IPR020845">
    <property type="entry name" value="AMP-binding_CS"/>
</dbReference>
<dbReference type="SUPFAM" id="SSF56801">
    <property type="entry name" value="Acetyl-CoA synthetase-like"/>
    <property type="match status" value="1"/>
</dbReference>
<gene>
    <name evidence="5" type="ORF">ACFOLH_10020</name>
</gene>
<dbReference type="Gene3D" id="3.30.300.30">
    <property type="match status" value="1"/>
</dbReference>
<name>A0ABV7WIC1_9MICO</name>
<dbReference type="Pfam" id="PF00501">
    <property type="entry name" value="AMP-binding"/>
    <property type="match status" value="1"/>
</dbReference>
<accession>A0ABV7WIC1</accession>
<dbReference type="InterPro" id="IPR000873">
    <property type="entry name" value="AMP-dep_synth/lig_dom"/>
</dbReference>
<protein>
    <submittedName>
        <fullName evidence="5">Class I adenylate-forming enzyme family protein</fullName>
    </submittedName>
</protein>
<evidence type="ECO:0000256" key="2">
    <source>
        <dbReference type="ARBA" id="ARBA00022598"/>
    </source>
</evidence>
<dbReference type="PANTHER" id="PTHR43201">
    <property type="entry name" value="ACYL-COA SYNTHETASE"/>
    <property type="match status" value="1"/>
</dbReference>
<feature type="domain" description="AMP-binding enzyme C-terminal" evidence="4">
    <location>
        <begin position="430"/>
        <end position="514"/>
    </location>
</feature>
<dbReference type="RefSeq" id="WP_376985517.1">
    <property type="nucleotide sequence ID" value="NZ_JBHRWW010000005.1"/>
</dbReference>
<comment type="similarity">
    <text evidence="1">Belongs to the ATP-dependent AMP-binding enzyme family.</text>
</comment>
<comment type="caution">
    <text evidence="5">The sequence shown here is derived from an EMBL/GenBank/DDBJ whole genome shotgun (WGS) entry which is preliminary data.</text>
</comment>
<keyword evidence="6" id="KW-1185">Reference proteome</keyword>